<feature type="domain" description="MIP18 family-like" evidence="1">
    <location>
        <begin position="12"/>
        <end position="82"/>
    </location>
</feature>
<dbReference type="InterPro" id="IPR052339">
    <property type="entry name" value="Fe-S_Maturation_MIP18"/>
</dbReference>
<dbReference type="SUPFAM" id="SSF117916">
    <property type="entry name" value="Fe-S cluster assembly (FSCA) domain-like"/>
    <property type="match status" value="1"/>
</dbReference>
<organism evidence="2">
    <name type="scientific">Thermohahella caldifontis</name>
    <dbReference type="NCBI Taxonomy" id="3142973"/>
    <lineage>
        <taxon>Bacteria</taxon>
        <taxon>Pseudomonadati</taxon>
        <taxon>Pseudomonadota</taxon>
        <taxon>Gammaproteobacteria</taxon>
        <taxon>Oceanospirillales</taxon>
        <taxon>Hahellaceae</taxon>
        <taxon>Thermohahella</taxon>
    </lineage>
</organism>
<dbReference type="InterPro" id="IPR002744">
    <property type="entry name" value="MIP18-like"/>
</dbReference>
<dbReference type="PANTHER" id="PTHR42831">
    <property type="entry name" value="FE-S PROTEIN MATURATION AUXILIARY FACTOR YITW"/>
    <property type="match status" value="1"/>
</dbReference>
<name>A0AB39V0N0_9GAMM</name>
<accession>A0AB39V0N0</accession>
<reference evidence="2" key="1">
    <citation type="submission" date="2024-05" db="EMBL/GenBank/DDBJ databases">
        <title>Genome sequencing of novel strain.</title>
        <authorList>
            <person name="Ganbat D."/>
            <person name="Ganbat S."/>
            <person name="Lee S.-J."/>
        </authorList>
    </citation>
    <scope>NUCLEOTIDE SEQUENCE</scope>
    <source>
        <strain evidence="2">SMD15-11</strain>
    </source>
</reference>
<dbReference type="RefSeq" id="WP_369602937.1">
    <property type="nucleotide sequence ID" value="NZ_CP154858.1"/>
</dbReference>
<dbReference type="Pfam" id="PF01883">
    <property type="entry name" value="FeS_assembly_P"/>
    <property type="match status" value="1"/>
</dbReference>
<dbReference type="AlphaFoldDB" id="A0AB39V0N0"/>
<dbReference type="InterPro" id="IPR034904">
    <property type="entry name" value="FSCA_dom_sf"/>
</dbReference>
<protein>
    <submittedName>
        <fullName evidence="2">Metal-sulfur cluster assembly factor</fullName>
    </submittedName>
</protein>
<dbReference type="PANTHER" id="PTHR42831:SF1">
    <property type="entry name" value="FE-S PROTEIN MATURATION AUXILIARY FACTOR YITW"/>
    <property type="match status" value="1"/>
</dbReference>
<proteinExistence type="predicted"/>
<evidence type="ECO:0000259" key="1">
    <source>
        <dbReference type="Pfam" id="PF01883"/>
    </source>
</evidence>
<evidence type="ECO:0000313" key="2">
    <source>
        <dbReference type="EMBL" id="XDT73963.1"/>
    </source>
</evidence>
<dbReference type="EMBL" id="CP154858">
    <property type="protein sequence ID" value="XDT73963.1"/>
    <property type="molecule type" value="Genomic_DNA"/>
</dbReference>
<dbReference type="KEGG" id="tcd:AAIA72_08325"/>
<sequence>MTDTTPLLPDPVRERLAAIEDPEMGLSIVELGLVYGFEAEDERVTLTMTLTSPTCPMGGLITDAVHDALSALYPGRHIEVNVVFDPPWTPERMAHDL</sequence>
<dbReference type="Gene3D" id="3.30.300.130">
    <property type="entry name" value="Fe-S cluster assembly (FSCA)"/>
    <property type="match status" value="1"/>
</dbReference>
<gene>
    <name evidence="2" type="ORF">AAIA72_08325</name>
</gene>